<keyword evidence="4 7" id="KW-1133">Transmembrane helix</keyword>
<keyword evidence="5 7" id="KW-0472">Membrane</keyword>
<evidence type="ECO:0000256" key="3">
    <source>
        <dbReference type="ARBA" id="ARBA00022692"/>
    </source>
</evidence>
<evidence type="ECO:0000256" key="1">
    <source>
        <dbReference type="ARBA" id="ARBA00004651"/>
    </source>
</evidence>
<evidence type="ECO:0000256" key="5">
    <source>
        <dbReference type="ARBA" id="ARBA00023136"/>
    </source>
</evidence>
<dbReference type="EMBL" id="JAJEQX010000002">
    <property type="protein sequence ID" value="MCC2253143.1"/>
    <property type="molecule type" value="Genomic_DNA"/>
</dbReference>
<evidence type="ECO:0000256" key="4">
    <source>
        <dbReference type="ARBA" id="ARBA00022989"/>
    </source>
</evidence>
<comment type="subcellular location">
    <subcellularLocation>
        <location evidence="1">Cell membrane</location>
        <topology evidence="1">Multi-pass membrane protein</topology>
    </subcellularLocation>
</comment>
<feature type="transmembrane region" description="Helical" evidence="7">
    <location>
        <begin position="25"/>
        <end position="43"/>
    </location>
</feature>
<dbReference type="PANTHER" id="PTHR30572">
    <property type="entry name" value="MEMBRANE COMPONENT OF TRANSPORTER-RELATED"/>
    <property type="match status" value="1"/>
</dbReference>
<feature type="domain" description="ABC3 transporter permease C-terminal" evidence="8">
    <location>
        <begin position="722"/>
        <end position="836"/>
    </location>
</feature>
<dbReference type="Proteomes" id="UP001198151">
    <property type="component" value="Unassembled WGS sequence"/>
</dbReference>
<feature type="transmembrane region" description="Helical" evidence="7">
    <location>
        <begin position="427"/>
        <end position="446"/>
    </location>
</feature>
<comment type="similarity">
    <text evidence="6">Belongs to the ABC-4 integral membrane protein family.</text>
</comment>
<keyword evidence="10" id="KW-1185">Reference proteome</keyword>
<accession>A0ABS8FSY5</accession>
<evidence type="ECO:0000256" key="2">
    <source>
        <dbReference type="ARBA" id="ARBA00022475"/>
    </source>
</evidence>
<evidence type="ECO:0000256" key="7">
    <source>
        <dbReference type="SAM" id="Phobius"/>
    </source>
</evidence>
<sequence length="854" mass="93210">MGILKNNNRAACIRLAVKCLKSAKIHTFFLGASVFLTALLYTVSFCMTDGIRAAYLLDDQVEYGSASHIIFSGLSEDQADRISVHESVEESARMDSLGTLSDAVLEYRQIYLAKADADYAQTQSAVPTEGRMPRAEGEIALDTLTLDSLGLPHRTGETVYLAWTPFSGGESVRSAFTLCGFWDTESAHTESCAWISEDAFSNLKEIYGGSEKITLGVKLYQPGDLEDQAEKILSDLGIEGISWSTNLAWNPARIAAAEQETYEYLVAVVFVILCGFLLIYNLLLIALRERLSLLASVKSLGMTPAQTGVFSSALVLIPAVIVVPFGILAGFLIFILNGPDFLEAMTGVRISVRTLSVLPLMLAALFSLLTAWAAGRAALGRLRGKSPAQIRQILERKTAFSGRAGNRGKVTVFRLALRSLRVRRGSLFAAALSLLLSSLLLGAMYIRYISYDGDYYAAESFLSDYSLIDSSCASDYQRYNEQAGNIPSALGEEIRALNCVEEYGEFLTHEVDLQADDSLRNLVVDFYDAPFDGAGGMTRKESMEGDPEWIQGLEKLEETGTYRSVLIGADGLALDCALYYELLSGSFDAERFASGDYVLAVGASSAEGVSAAPAGSTVVIGGKTFTVMATVQEWGIVPSGRNSRESAFCLNYVMPPAALKELYPETNIRQIMVNTVPGGEAEFESFLSENSADGITVSRRSETMDNFWREVRAVVAVGTLTGILLLAAGILNFLNVTVSRVFARYREFALYQSLGMQKNQLRRLVLYEGLIYAGVCILGILPLAAVGLKYGMNAFYNSDLAYLSNNDWAVTYRYSAAPLWIIAGIILLIGAFMPQICLSVTERQSVVDRIRYKE</sequence>
<protein>
    <submittedName>
        <fullName evidence="9">ABC transporter permease</fullName>
    </submittedName>
</protein>
<evidence type="ECO:0000313" key="9">
    <source>
        <dbReference type="EMBL" id="MCC2253143.1"/>
    </source>
</evidence>
<feature type="transmembrane region" description="Helical" evidence="7">
    <location>
        <begin position="812"/>
        <end position="833"/>
    </location>
</feature>
<dbReference type="InterPro" id="IPR050250">
    <property type="entry name" value="Macrolide_Exporter_MacB"/>
</dbReference>
<feature type="transmembrane region" description="Helical" evidence="7">
    <location>
        <begin position="308"/>
        <end position="336"/>
    </location>
</feature>
<evidence type="ECO:0000256" key="6">
    <source>
        <dbReference type="ARBA" id="ARBA00038076"/>
    </source>
</evidence>
<feature type="transmembrane region" description="Helical" evidence="7">
    <location>
        <begin position="713"/>
        <end position="743"/>
    </location>
</feature>
<dbReference type="RefSeq" id="WP_227706301.1">
    <property type="nucleotide sequence ID" value="NZ_JAJEQX010000002.1"/>
</dbReference>
<keyword evidence="3 7" id="KW-0812">Transmembrane</keyword>
<evidence type="ECO:0000313" key="10">
    <source>
        <dbReference type="Proteomes" id="UP001198151"/>
    </source>
</evidence>
<evidence type="ECO:0000259" key="8">
    <source>
        <dbReference type="Pfam" id="PF02687"/>
    </source>
</evidence>
<proteinExistence type="inferred from homology"/>
<feature type="transmembrane region" description="Helical" evidence="7">
    <location>
        <begin position="356"/>
        <end position="375"/>
    </location>
</feature>
<name>A0ABS8FSY5_9FIRM</name>
<dbReference type="InterPro" id="IPR003838">
    <property type="entry name" value="ABC3_permease_C"/>
</dbReference>
<feature type="transmembrane region" description="Helical" evidence="7">
    <location>
        <begin position="264"/>
        <end position="287"/>
    </location>
</feature>
<gene>
    <name evidence="9" type="ORF">LKD70_01575</name>
</gene>
<organism evidence="9 10">
    <name type="scientific">Ruminococcus turbiniformis</name>
    <dbReference type="NCBI Taxonomy" id="2881258"/>
    <lineage>
        <taxon>Bacteria</taxon>
        <taxon>Bacillati</taxon>
        <taxon>Bacillota</taxon>
        <taxon>Clostridia</taxon>
        <taxon>Eubacteriales</taxon>
        <taxon>Oscillospiraceae</taxon>
        <taxon>Ruminococcus</taxon>
    </lineage>
</organism>
<feature type="transmembrane region" description="Helical" evidence="7">
    <location>
        <begin position="764"/>
        <end position="792"/>
    </location>
</feature>
<comment type="caution">
    <text evidence="9">The sequence shown here is derived from an EMBL/GenBank/DDBJ whole genome shotgun (WGS) entry which is preliminary data.</text>
</comment>
<reference evidence="9 10" key="1">
    <citation type="submission" date="2021-10" db="EMBL/GenBank/DDBJ databases">
        <title>Anaerobic single-cell dispensing facilitates the cultivation of human gut bacteria.</title>
        <authorList>
            <person name="Afrizal A."/>
        </authorList>
    </citation>
    <scope>NUCLEOTIDE SEQUENCE [LARGE SCALE GENOMIC DNA]</scope>
    <source>
        <strain evidence="9 10">CLA-AA-H200</strain>
    </source>
</reference>
<dbReference type="Pfam" id="PF02687">
    <property type="entry name" value="FtsX"/>
    <property type="match status" value="1"/>
</dbReference>
<keyword evidence="2" id="KW-1003">Cell membrane</keyword>
<dbReference type="PANTHER" id="PTHR30572:SF4">
    <property type="entry name" value="ABC TRANSPORTER PERMEASE YTRF"/>
    <property type="match status" value="1"/>
</dbReference>